<dbReference type="OrthoDB" id="45678at2157"/>
<accession>A0A6N0NV95</accession>
<dbReference type="Proteomes" id="UP000509301">
    <property type="component" value="Chromosome"/>
</dbReference>
<protein>
    <submittedName>
        <fullName evidence="1">Uncharacterized protein</fullName>
    </submittedName>
</protein>
<evidence type="ECO:0000313" key="1">
    <source>
        <dbReference type="EMBL" id="QKQ99357.1"/>
    </source>
</evidence>
<dbReference type="GeneID" id="55640716"/>
<evidence type="ECO:0000313" key="2">
    <source>
        <dbReference type="Proteomes" id="UP000509301"/>
    </source>
</evidence>
<keyword evidence="2" id="KW-1185">Reference proteome</keyword>
<dbReference type="RefSeq" id="WP_174629185.1">
    <property type="nucleotide sequence ID" value="NZ_CP049074.1"/>
</dbReference>
<organism evidence="1 2">
    <name type="scientific">Metallosphaera tengchongensis</name>
    <dbReference type="NCBI Taxonomy" id="1532350"/>
    <lineage>
        <taxon>Archaea</taxon>
        <taxon>Thermoproteota</taxon>
        <taxon>Thermoprotei</taxon>
        <taxon>Sulfolobales</taxon>
        <taxon>Sulfolobaceae</taxon>
        <taxon>Metallosphaera</taxon>
    </lineage>
</organism>
<dbReference type="KEGG" id="mten:GWK48_02175"/>
<dbReference type="EMBL" id="CP049074">
    <property type="protein sequence ID" value="QKQ99357.1"/>
    <property type="molecule type" value="Genomic_DNA"/>
</dbReference>
<sequence>MQKHDICPHYKSGYCTSPMLDTPTADVTSPNRCFNSFKGCRYFVDTGEEKQGLELYQSVEQEIKFYPLVNVMESPLESSCENYRPMRTGKGYVAFCTALGRILTVTNAEMCSKYWRSCPYRT</sequence>
<reference evidence="1 2" key="1">
    <citation type="submission" date="2020-02" db="EMBL/GenBank/DDBJ databases">
        <title>Comparative genome analysis reveals the metabolism and evolution of the thermophilic archaeal genus Metallosphaera.</title>
        <authorList>
            <person name="Jiang C."/>
        </authorList>
    </citation>
    <scope>NUCLEOTIDE SEQUENCE [LARGE SCALE GENOMIC DNA]</scope>
    <source>
        <strain evidence="1 2">Ric-A</strain>
    </source>
</reference>
<dbReference type="AlphaFoldDB" id="A0A6N0NV95"/>
<proteinExistence type="predicted"/>
<name>A0A6N0NV95_9CREN</name>
<gene>
    <name evidence="1" type="ORF">GWK48_02175</name>
</gene>